<accession>A0A3N4II10</accession>
<reference evidence="2 3" key="1">
    <citation type="journal article" date="2018" name="Nat. Ecol. Evol.">
        <title>Pezizomycetes genomes reveal the molecular basis of ectomycorrhizal truffle lifestyle.</title>
        <authorList>
            <person name="Murat C."/>
            <person name="Payen T."/>
            <person name="Noel B."/>
            <person name="Kuo A."/>
            <person name="Morin E."/>
            <person name="Chen J."/>
            <person name="Kohler A."/>
            <person name="Krizsan K."/>
            <person name="Balestrini R."/>
            <person name="Da Silva C."/>
            <person name="Montanini B."/>
            <person name="Hainaut M."/>
            <person name="Levati E."/>
            <person name="Barry K.W."/>
            <person name="Belfiori B."/>
            <person name="Cichocki N."/>
            <person name="Clum A."/>
            <person name="Dockter R.B."/>
            <person name="Fauchery L."/>
            <person name="Guy J."/>
            <person name="Iotti M."/>
            <person name="Le Tacon F."/>
            <person name="Lindquist E.A."/>
            <person name="Lipzen A."/>
            <person name="Malagnac F."/>
            <person name="Mello A."/>
            <person name="Molinier V."/>
            <person name="Miyauchi S."/>
            <person name="Poulain J."/>
            <person name="Riccioni C."/>
            <person name="Rubini A."/>
            <person name="Sitrit Y."/>
            <person name="Splivallo R."/>
            <person name="Traeger S."/>
            <person name="Wang M."/>
            <person name="Zifcakova L."/>
            <person name="Wipf D."/>
            <person name="Zambonelli A."/>
            <person name="Paolocci F."/>
            <person name="Nowrousian M."/>
            <person name="Ottonello S."/>
            <person name="Baldrian P."/>
            <person name="Spatafora J.W."/>
            <person name="Henrissat B."/>
            <person name="Nagy L.G."/>
            <person name="Aury J.M."/>
            <person name="Wincker P."/>
            <person name="Grigoriev I.V."/>
            <person name="Bonfante P."/>
            <person name="Martin F.M."/>
        </authorList>
    </citation>
    <scope>NUCLEOTIDE SEQUENCE [LARGE SCALE GENOMIC DNA]</scope>
    <source>
        <strain evidence="2 3">RN42</strain>
    </source>
</reference>
<dbReference type="AlphaFoldDB" id="A0A3N4II10"/>
<dbReference type="EMBL" id="ML119654">
    <property type="protein sequence ID" value="RPA85266.1"/>
    <property type="molecule type" value="Genomic_DNA"/>
</dbReference>
<name>A0A3N4II10_ASCIM</name>
<protein>
    <submittedName>
        <fullName evidence="2">Uncharacterized protein</fullName>
    </submittedName>
</protein>
<keyword evidence="3" id="KW-1185">Reference proteome</keyword>
<sequence>MAGTPRRSSTGTPRDTANQKGVTPGGSRVGSRLSQANPTPQTPQTPLLNSNDDLDPWSSTLRRSARRASGRVEGVNKNSDRQNQLAQPPAATRRRSEPNLAAAATDPQFAVVVQTERHNPAGARATAARTATATGQSAPVTDDPPSRAGDKRRRRDTGNGALPAQQNPGLTNAPRQPIGEVTLPAHLVLYDSSDDDKALEEIGWFKKRLRTGPQTEDTDRYVWTEQVLANKFVTRRPDATKFTQPEQLIGLTVPCFQGVNREAHINARRLNDPLITKTILDHVVENGQGGLERACQLYGPPHMGLFRCIYDLTIDPLEHMPELSLPLTMQKVELVFRRGRDFKMELFVFARDDQVEPGQERPLYGWVRLDRPENLPAFEGLKILALEGHRFFGWVHPGFSYDVVEREKPETRQPLPPAQPSGANRGRHTTGSANRGRGRGGRGRGRAGHRERVHRQQSAPPVGNPPRPVMGRITKVHFVVHWGAPCPSLNFKKYPEADNDHEEND</sequence>
<feature type="region of interest" description="Disordered" evidence="1">
    <location>
        <begin position="407"/>
        <end position="470"/>
    </location>
</feature>
<organism evidence="2 3">
    <name type="scientific">Ascobolus immersus RN42</name>
    <dbReference type="NCBI Taxonomy" id="1160509"/>
    <lineage>
        <taxon>Eukaryota</taxon>
        <taxon>Fungi</taxon>
        <taxon>Dikarya</taxon>
        <taxon>Ascomycota</taxon>
        <taxon>Pezizomycotina</taxon>
        <taxon>Pezizomycetes</taxon>
        <taxon>Pezizales</taxon>
        <taxon>Ascobolaceae</taxon>
        <taxon>Ascobolus</taxon>
    </lineage>
</organism>
<dbReference type="Proteomes" id="UP000275078">
    <property type="component" value="Unassembled WGS sequence"/>
</dbReference>
<gene>
    <name evidence="2" type="ORF">BJ508DRAFT_322707</name>
</gene>
<feature type="compositionally biased region" description="Polar residues" evidence="1">
    <location>
        <begin position="1"/>
        <end position="21"/>
    </location>
</feature>
<evidence type="ECO:0000313" key="2">
    <source>
        <dbReference type="EMBL" id="RPA85266.1"/>
    </source>
</evidence>
<feature type="compositionally biased region" description="Polar residues" evidence="1">
    <location>
        <begin position="47"/>
        <end position="61"/>
    </location>
</feature>
<evidence type="ECO:0000256" key="1">
    <source>
        <dbReference type="SAM" id="MobiDB-lite"/>
    </source>
</evidence>
<evidence type="ECO:0000313" key="3">
    <source>
        <dbReference type="Proteomes" id="UP000275078"/>
    </source>
</evidence>
<feature type="compositionally biased region" description="Low complexity" evidence="1">
    <location>
        <begin position="121"/>
        <end position="135"/>
    </location>
</feature>
<feature type="compositionally biased region" description="Basic residues" evidence="1">
    <location>
        <begin position="436"/>
        <end position="455"/>
    </location>
</feature>
<proteinExistence type="predicted"/>
<feature type="compositionally biased region" description="Polar residues" evidence="1">
    <location>
        <begin position="164"/>
        <end position="174"/>
    </location>
</feature>
<feature type="region of interest" description="Disordered" evidence="1">
    <location>
        <begin position="1"/>
        <end position="177"/>
    </location>
</feature>